<dbReference type="InterPro" id="IPR007061">
    <property type="entry name" value="MST-like"/>
</dbReference>
<dbReference type="PROSITE" id="PS51318">
    <property type="entry name" value="TAT"/>
    <property type="match status" value="1"/>
</dbReference>
<reference evidence="1 2" key="1">
    <citation type="submission" date="2016-10" db="EMBL/GenBank/DDBJ databases">
        <authorList>
            <person name="de Groot N.N."/>
        </authorList>
    </citation>
    <scope>NUCLEOTIDE SEQUENCE [LARGE SCALE GENOMIC DNA]</scope>
    <source>
        <strain evidence="1 2">DSM 21039</strain>
    </source>
</reference>
<dbReference type="Pfam" id="PF04978">
    <property type="entry name" value="MST"/>
    <property type="match status" value="1"/>
</dbReference>
<dbReference type="InterPro" id="IPR034660">
    <property type="entry name" value="DinB/YfiT-like"/>
</dbReference>
<protein>
    <submittedName>
        <fullName evidence="1">Uncharacterized protein</fullName>
    </submittedName>
</protein>
<dbReference type="AlphaFoldDB" id="A0A1H7SZQ8"/>
<gene>
    <name evidence="1" type="ORF">SAMN04488505_1021091</name>
</gene>
<proteinExistence type="predicted"/>
<evidence type="ECO:0000313" key="2">
    <source>
        <dbReference type="Proteomes" id="UP000198984"/>
    </source>
</evidence>
<keyword evidence="2" id="KW-1185">Reference proteome</keyword>
<dbReference type="Proteomes" id="UP000198984">
    <property type="component" value="Unassembled WGS sequence"/>
</dbReference>
<name>A0A1H7SZQ8_9BACT</name>
<dbReference type="STRING" id="573321.SAMN04488505_1021091"/>
<evidence type="ECO:0000313" key="1">
    <source>
        <dbReference type="EMBL" id="SEL77765.1"/>
    </source>
</evidence>
<dbReference type="SUPFAM" id="SSF109854">
    <property type="entry name" value="DinB/YfiT-like putative metalloenzymes"/>
    <property type="match status" value="1"/>
</dbReference>
<accession>A0A1H7SZQ8</accession>
<sequence>MRTEKQLLNRRNFLRNTATIATGLTGLSMLPLGGWAAGIPVSNVENDINIIGPKAGYSPQIGTLVSMMDWMRFVVLLSVNKMQTTDLDYLHDAKSNTIGAMLLHLAATERFYQIHTFEGKKWGDWSEDDKKRWAIASELGEPAREAIKGHDLNYYLDTLKEVRQHTLDEFKKRDDKWLMTVDKDWPWGPTNNYCKWFHVCEHESNHNGQIKWIAGRLPGAKPHEG</sequence>
<dbReference type="Gene3D" id="1.20.120.450">
    <property type="entry name" value="dinb family like domain"/>
    <property type="match status" value="1"/>
</dbReference>
<organism evidence="1 2">
    <name type="scientific">Chitinophaga rupis</name>
    <dbReference type="NCBI Taxonomy" id="573321"/>
    <lineage>
        <taxon>Bacteria</taxon>
        <taxon>Pseudomonadati</taxon>
        <taxon>Bacteroidota</taxon>
        <taxon>Chitinophagia</taxon>
        <taxon>Chitinophagales</taxon>
        <taxon>Chitinophagaceae</taxon>
        <taxon>Chitinophaga</taxon>
    </lineage>
</organism>
<dbReference type="InterPro" id="IPR006311">
    <property type="entry name" value="TAT_signal"/>
</dbReference>
<dbReference type="EMBL" id="FOBB01000002">
    <property type="protein sequence ID" value="SEL77765.1"/>
    <property type="molecule type" value="Genomic_DNA"/>
</dbReference>
<dbReference type="RefSeq" id="WP_089911484.1">
    <property type="nucleotide sequence ID" value="NZ_FOBB01000002.1"/>
</dbReference>
<dbReference type="OrthoDB" id="117483at2"/>